<gene>
    <name evidence="1" type="primary">trhO</name>
    <name evidence="3" type="ORF">D9V32_15330</name>
</gene>
<sequence length="300" mass="32868">MAQSKILLYYVFTPIPDPEAIRLWQRDLAASLGLRGRILLSADGMNGTVGGEIRAVKRYLRATREYPAFKNLDVKWSDGTGLDDEGLSLDFPKLSVKVREEIVSFGAPGELAVGSEGIIGGGERIAPEDLHEFVDAHEDVVFFDGRNAFEAQIGRFKDAVVPDVSNTRQFVAELESGRYDHLKDRPIVTYCTGGIRCEVLSGLMKNRGFNEVYQLDGGIVRYGEQFGNDGLWEGSLYVFDRRGSIDFAPGAARIGQCVVCDTSTSDMRNCAEPTCRAQLVACAEHTETPVHCPSHAGVLA</sequence>
<dbReference type="Pfam" id="PF12368">
    <property type="entry name" value="Rhodanese_C"/>
    <property type="match status" value="1"/>
</dbReference>
<dbReference type="PANTHER" id="PTHR43268">
    <property type="entry name" value="THIOSULFATE SULFURTRANSFERASE/RHODANESE-LIKE DOMAIN-CONTAINING PROTEIN 2"/>
    <property type="match status" value="1"/>
</dbReference>
<dbReference type="InterPro" id="IPR020936">
    <property type="entry name" value="TrhO"/>
</dbReference>
<dbReference type="AlphaFoldDB" id="A0A3L6ZY15"/>
<comment type="function">
    <text evidence="1">Catalyzes oxygen-dependent 5-hydroxyuridine (ho5U) modification at position 34 in tRNAs.</text>
</comment>
<dbReference type="Proteomes" id="UP000272503">
    <property type="component" value="Unassembled WGS sequence"/>
</dbReference>
<comment type="similarity">
    <text evidence="1">Belongs to the TrhO family.</text>
</comment>
<dbReference type="NCBIfam" id="NF001134">
    <property type="entry name" value="PRK00142.1-2"/>
    <property type="match status" value="1"/>
</dbReference>
<dbReference type="GO" id="GO:0006400">
    <property type="term" value="P:tRNA modification"/>
    <property type="evidence" value="ECO:0007669"/>
    <property type="project" value="UniProtKB-UniRule"/>
</dbReference>
<dbReference type="InterPro" id="IPR001763">
    <property type="entry name" value="Rhodanese-like_dom"/>
</dbReference>
<dbReference type="Pfam" id="PF00581">
    <property type="entry name" value="Rhodanese"/>
    <property type="match status" value="1"/>
</dbReference>
<evidence type="ECO:0000313" key="3">
    <source>
        <dbReference type="EMBL" id="RLP72694.1"/>
    </source>
</evidence>
<organism evidence="3 4">
    <name type="scientific">Mycetocola tolaasinivorans</name>
    <dbReference type="NCBI Taxonomy" id="76635"/>
    <lineage>
        <taxon>Bacteria</taxon>
        <taxon>Bacillati</taxon>
        <taxon>Actinomycetota</taxon>
        <taxon>Actinomycetes</taxon>
        <taxon>Micrococcales</taxon>
        <taxon>Microbacteriaceae</taxon>
        <taxon>Mycetocola</taxon>
    </lineage>
</organism>
<comment type="catalytic activity">
    <reaction evidence="1">
        <text>uridine(34) in tRNA + AH2 + O2 = 5-hydroxyuridine(34) in tRNA + A + H2O</text>
        <dbReference type="Rhea" id="RHEA:64224"/>
        <dbReference type="Rhea" id="RHEA-COMP:11727"/>
        <dbReference type="Rhea" id="RHEA-COMP:13381"/>
        <dbReference type="ChEBI" id="CHEBI:13193"/>
        <dbReference type="ChEBI" id="CHEBI:15377"/>
        <dbReference type="ChEBI" id="CHEBI:15379"/>
        <dbReference type="ChEBI" id="CHEBI:17499"/>
        <dbReference type="ChEBI" id="CHEBI:65315"/>
        <dbReference type="ChEBI" id="CHEBI:136877"/>
    </reaction>
</comment>
<reference evidence="3 4" key="1">
    <citation type="submission" date="2018-10" db="EMBL/GenBank/DDBJ databases">
        <authorList>
            <person name="Li J."/>
        </authorList>
    </citation>
    <scope>NUCLEOTIDE SEQUENCE [LARGE SCALE GENOMIC DNA]</scope>
    <source>
        <strain evidence="3 4">IF 016277</strain>
    </source>
</reference>
<dbReference type="InterPro" id="IPR022111">
    <property type="entry name" value="Rhodanese_C"/>
</dbReference>
<dbReference type="PROSITE" id="PS50206">
    <property type="entry name" value="RHODANESE_3"/>
    <property type="match status" value="1"/>
</dbReference>
<evidence type="ECO:0000259" key="2">
    <source>
        <dbReference type="PROSITE" id="PS50206"/>
    </source>
</evidence>
<dbReference type="OrthoDB" id="9778326at2"/>
<dbReference type="Pfam" id="PF17773">
    <property type="entry name" value="UPF0176_N"/>
    <property type="match status" value="1"/>
</dbReference>
<dbReference type="HAMAP" id="MF_00469">
    <property type="entry name" value="TrhO"/>
    <property type="match status" value="1"/>
</dbReference>
<dbReference type="InterPro" id="IPR040503">
    <property type="entry name" value="TRHO_N"/>
</dbReference>
<comment type="caution">
    <text evidence="3">The sequence shown here is derived from an EMBL/GenBank/DDBJ whole genome shotgun (WGS) entry which is preliminary data.</text>
</comment>
<dbReference type="Gene3D" id="3.30.70.100">
    <property type="match status" value="1"/>
</dbReference>
<name>A0A3L6ZY15_9MICO</name>
<dbReference type="EC" id="1.14.-.-" evidence="1"/>
<dbReference type="Gene3D" id="3.40.250.10">
    <property type="entry name" value="Rhodanese-like domain"/>
    <property type="match status" value="1"/>
</dbReference>
<dbReference type="SUPFAM" id="SSF52821">
    <property type="entry name" value="Rhodanese/Cell cycle control phosphatase"/>
    <property type="match status" value="1"/>
</dbReference>
<dbReference type="GO" id="GO:0016705">
    <property type="term" value="F:oxidoreductase activity, acting on paired donors, with incorporation or reduction of molecular oxygen"/>
    <property type="evidence" value="ECO:0007669"/>
    <property type="project" value="UniProtKB-UniRule"/>
</dbReference>
<dbReference type="SMART" id="SM00450">
    <property type="entry name" value="RHOD"/>
    <property type="match status" value="1"/>
</dbReference>
<evidence type="ECO:0000313" key="4">
    <source>
        <dbReference type="Proteomes" id="UP000272503"/>
    </source>
</evidence>
<keyword evidence="1" id="KW-0819">tRNA processing</keyword>
<feature type="domain" description="Rhodanese" evidence="2">
    <location>
        <begin position="136"/>
        <end position="231"/>
    </location>
</feature>
<dbReference type="EMBL" id="RCUX01000017">
    <property type="protein sequence ID" value="RLP72694.1"/>
    <property type="molecule type" value="Genomic_DNA"/>
</dbReference>
<dbReference type="RefSeq" id="WP_121649795.1">
    <property type="nucleotide sequence ID" value="NZ_RCUX01000017.1"/>
</dbReference>
<protein>
    <recommendedName>
        <fullName evidence="1">tRNA uridine(34) hydroxylase</fullName>
        <ecNumber evidence="1">1.14.-.-</ecNumber>
    </recommendedName>
    <alternativeName>
        <fullName evidence="1">tRNA hydroxylation protein O</fullName>
    </alternativeName>
</protein>
<dbReference type="GO" id="GO:0016740">
    <property type="term" value="F:transferase activity"/>
    <property type="evidence" value="ECO:0007669"/>
    <property type="project" value="UniProtKB-KW"/>
</dbReference>
<proteinExistence type="inferred from homology"/>
<evidence type="ECO:0000256" key="1">
    <source>
        <dbReference type="HAMAP-Rule" id="MF_00469"/>
    </source>
</evidence>
<keyword evidence="3" id="KW-0808">Transferase</keyword>
<accession>A0A3L6ZY15</accession>
<dbReference type="InterPro" id="IPR036873">
    <property type="entry name" value="Rhodanese-like_dom_sf"/>
</dbReference>
<dbReference type="PANTHER" id="PTHR43268:SF6">
    <property type="entry name" value="THIOSULFATE SULFURTRANSFERASE_RHODANESE-LIKE DOMAIN-CONTAINING PROTEIN 2"/>
    <property type="match status" value="1"/>
</dbReference>
<keyword evidence="1" id="KW-0560">Oxidoreductase</keyword>
<keyword evidence="4" id="KW-1185">Reference proteome</keyword>